<dbReference type="PROSITE" id="PS51186">
    <property type="entry name" value="GNAT"/>
    <property type="match status" value="1"/>
</dbReference>
<dbReference type="SUPFAM" id="SSF55729">
    <property type="entry name" value="Acyl-CoA N-acyltransferases (Nat)"/>
    <property type="match status" value="1"/>
</dbReference>
<evidence type="ECO:0000259" key="1">
    <source>
        <dbReference type="PROSITE" id="PS51186"/>
    </source>
</evidence>
<dbReference type="Pfam" id="PF00583">
    <property type="entry name" value="Acetyltransf_1"/>
    <property type="match status" value="1"/>
</dbReference>
<dbReference type="InterPro" id="IPR000182">
    <property type="entry name" value="GNAT_dom"/>
</dbReference>
<dbReference type="CDD" id="cd04301">
    <property type="entry name" value="NAT_SF"/>
    <property type="match status" value="1"/>
</dbReference>
<keyword evidence="3" id="KW-1185">Reference proteome</keyword>
<comment type="caution">
    <text evidence="2">The sequence shown here is derived from an EMBL/GenBank/DDBJ whole genome shotgun (WGS) entry which is preliminary data.</text>
</comment>
<dbReference type="PANTHER" id="PTHR47489">
    <property type="entry name" value="ACYL-COA N-ACYLTRANSFERASES (NAT) SUPERFAMILY PROTEIN"/>
    <property type="match status" value="1"/>
</dbReference>
<sequence>MLLKSSVCHQLNPVARPWSPIPVQQVWPSSPNTGQTSPTQRTKGFGQFHRLQLVACAGVETTELCSYAEGCLPEGHCSIHRMQHADLGGASTLLMRCFGQLGKLRLSDIEGLLAELLDEHEDIAFLVTRLTNPHDEALLPPGRESRVIGVAVIDFHGSSRQYLYSLQPPKDDPYISNMAVDPRFRRRGVASGLLAAASALCERQACNRIFLHIQAGASEAEALYLKAGFTVCKTEPPSLVQRLQGTEPRKLLMQPLPRHGLQSYLPAQLGR</sequence>
<dbReference type="AlphaFoldDB" id="A0AAW1TGW5"/>
<dbReference type="InterPro" id="IPR016181">
    <property type="entry name" value="Acyl_CoA_acyltransferase"/>
</dbReference>
<dbReference type="EMBL" id="JALJOV010000007">
    <property type="protein sequence ID" value="KAK9868894.1"/>
    <property type="molecule type" value="Genomic_DNA"/>
</dbReference>
<evidence type="ECO:0000313" key="3">
    <source>
        <dbReference type="Proteomes" id="UP001485043"/>
    </source>
</evidence>
<gene>
    <name evidence="2" type="ORF">WJX84_007733</name>
</gene>
<protein>
    <recommendedName>
        <fullName evidence="1">N-acetyltransferase domain-containing protein</fullName>
    </recommendedName>
</protein>
<dbReference type="Proteomes" id="UP001485043">
    <property type="component" value="Unassembled WGS sequence"/>
</dbReference>
<name>A0AAW1TGW5_9CHLO</name>
<feature type="domain" description="N-acetyltransferase" evidence="1">
    <location>
        <begin position="99"/>
        <end position="258"/>
    </location>
</feature>
<proteinExistence type="predicted"/>
<dbReference type="Gene3D" id="3.40.630.30">
    <property type="match status" value="1"/>
</dbReference>
<accession>A0AAW1TGW5</accession>
<dbReference type="GO" id="GO:0016747">
    <property type="term" value="F:acyltransferase activity, transferring groups other than amino-acyl groups"/>
    <property type="evidence" value="ECO:0007669"/>
    <property type="project" value="InterPro"/>
</dbReference>
<reference evidence="2 3" key="1">
    <citation type="journal article" date="2024" name="Nat. Commun.">
        <title>Phylogenomics reveals the evolutionary origins of lichenization in chlorophyte algae.</title>
        <authorList>
            <person name="Puginier C."/>
            <person name="Libourel C."/>
            <person name="Otte J."/>
            <person name="Skaloud P."/>
            <person name="Haon M."/>
            <person name="Grisel S."/>
            <person name="Petersen M."/>
            <person name="Berrin J.G."/>
            <person name="Delaux P.M."/>
            <person name="Dal Grande F."/>
            <person name="Keller J."/>
        </authorList>
    </citation>
    <scope>NUCLEOTIDE SEQUENCE [LARGE SCALE GENOMIC DNA]</scope>
    <source>
        <strain evidence="2 3">SAG 2523</strain>
    </source>
</reference>
<evidence type="ECO:0000313" key="2">
    <source>
        <dbReference type="EMBL" id="KAK9868894.1"/>
    </source>
</evidence>
<dbReference type="PANTHER" id="PTHR47489:SF2">
    <property type="entry name" value="GCN5-RELATED N-ACETYLTRANSFERASE 5, CHLOROPLASTIC"/>
    <property type="match status" value="1"/>
</dbReference>
<organism evidence="2 3">
    <name type="scientific">Apatococcus fuscideae</name>
    <dbReference type="NCBI Taxonomy" id="2026836"/>
    <lineage>
        <taxon>Eukaryota</taxon>
        <taxon>Viridiplantae</taxon>
        <taxon>Chlorophyta</taxon>
        <taxon>core chlorophytes</taxon>
        <taxon>Trebouxiophyceae</taxon>
        <taxon>Chlorellales</taxon>
        <taxon>Chlorellaceae</taxon>
        <taxon>Apatococcus</taxon>
    </lineage>
</organism>